<organism evidence="6 7">
    <name type="scientific">Candidatus Wolfebacteria bacterium RIFCSPLOWO2_01_FULL_45_19</name>
    <dbReference type="NCBI Taxonomy" id="1802557"/>
    <lineage>
        <taxon>Bacteria</taxon>
        <taxon>Candidatus Wolfeibacteriota</taxon>
    </lineage>
</organism>
<dbReference type="Gene3D" id="3.90.76.10">
    <property type="entry name" value="Dipeptide-binding Protein, Domain 1"/>
    <property type="match status" value="1"/>
</dbReference>
<accession>A0A1F8DPT5</accession>
<dbReference type="EMBL" id="MGIR01000010">
    <property type="protein sequence ID" value="OGM90637.1"/>
    <property type="molecule type" value="Genomic_DNA"/>
</dbReference>
<feature type="domain" description="Solute-binding protein family 5" evidence="5">
    <location>
        <begin position="87"/>
        <end position="455"/>
    </location>
</feature>
<evidence type="ECO:0000313" key="7">
    <source>
        <dbReference type="Proteomes" id="UP000178946"/>
    </source>
</evidence>
<dbReference type="InterPro" id="IPR039424">
    <property type="entry name" value="SBP_5"/>
</dbReference>
<dbReference type="Gene3D" id="3.10.105.10">
    <property type="entry name" value="Dipeptide-binding Protein, Domain 3"/>
    <property type="match status" value="1"/>
</dbReference>
<evidence type="ECO:0000256" key="2">
    <source>
        <dbReference type="ARBA" id="ARBA00022448"/>
    </source>
</evidence>
<dbReference type="GO" id="GO:1904680">
    <property type="term" value="F:peptide transmembrane transporter activity"/>
    <property type="evidence" value="ECO:0007669"/>
    <property type="project" value="TreeGrafter"/>
</dbReference>
<dbReference type="GO" id="GO:0015833">
    <property type="term" value="P:peptide transport"/>
    <property type="evidence" value="ECO:0007669"/>
    <property type="project" value="TreeGrafter"/>
</dbReference>
<comment type="similarity">
    <text evidence="1">Belongs to the bacterial solute-binding protein 5 family.</text>
</comment>
<dbReference type="CDD" id="cd08513">
    <property type="entry name" value="PBP2_thermophilic_Hb8_like"/>
    <property type="match status" value="1"/>
</dbReference>
<evidence type="ECO:0000259" key="5">
    <source>
        <dbReference type="Pfam" id="PF00496"/>
    </source>
</evidence>
<dbReference type="Proteomes" id="UP000178946">
    <property type="component" value="Unassembled WGS sequence"/>
</dbReference>
<evidence type="ECO:0000256" key="3">
    <source>
        <dbReference type="ARBA" id="ARBA00022729"/>
    </source>
</evidence>
<dbReference type="Pfam" id="PF00496">
    <property type="entry name" value="SBP_bac_5"/>
    <property type="match status" value="1"/>
</dbReference>
<keyword evidence="4" id="KW-1133">Transmembrane helix</keyword>
<protein>
    <recommendedName>
        <fullName evidence="5">Solute-binding protein family 5 domain-containing protein</fullName>
    </recommendedName>
</protein>
<dbReference type="PANTHER" id="PTHR30290:SF9">
    <property type="entry name" value="OLIGOPEPTIDE-BINDING PROTEIN APPA"/>
    <property type="match status" value="1"/>
</dbReference>
<evidence type="ECO:0000256" key="1">
    <source>
        <dbReference type="ARBA" id="ARBA00005695"/>
    </source>
</evidence>
<dbReference type="AlphaFoldDB" id="A0A1F8DPT5"/>
<evidence type="ECO:0000256" key="4">
    <source>
        <dbReference type="SAM" id="Phobius"/>
    </source>
</evidence>
<dbReference type="SUPFAM" id="SSF53850">
    <property type="entry name" value="Periplasmic binding protein-like II"/>
    <property type="match status" value="1"/>
</dbReference>
<proteinExistence type="inferred from homology"/>
<evidence type="ECO:0000313" key="6">
    <source>
        <dbReference type="EMBL" id="OGM90637.1"/>
    </source>
</evidence>
<keyword evidence="4" id="KW-0472">Membrane</keyword>
<dbReference type="STRING" id="1802557.A3A20_00815"/>
<dbReference type="InterPro" id="IPR000914">
    <property type="entry name" value="SBP_5_dom"/>
</dbReference>
<gene>
    <name evidence="6" type="ORF">A3A20_00815</name>
</gene>
<feature type="transmembrane region" description="Helical" evidence="4">
    <location>
        <begin position="21"/>
        <end position="39"/>
    </location>
</feature>
<reference evidence="6 7" key="1">
    <citation type="journal article" date="2016" name="Nat. Commun.">
        <title>Thousands of microbial genomes shed light on interconnected biogeochemical processes in an aquifer system.</title>
        <authorList>
            <person name="Anantharaman K."/>
            <person name="Brown C.T."/>
            <person name="Hug L.A."/>
            <person name="Sharon I."/>
            <person name="Castelle C.J."/>
            <person name="Probst A.J."/>
            <person name="Thomas B.C."/>
            <person name="Singh A."/>
            <person name="Wilkins M.J."/>
            <person name="Karaoz U."/>
            <person name="Brodie E.L."/>
            <person name="Williams K.H."/>
            <person name="Hubbard S.S."/>
            <person name="Banfield J.F."/>
        </authorList>
    </citation>
    <scope>NUCLEOTIDE SEQUENCE [LARGE SCALE GENOMIC DNA]</scope>
</reference>
<keyword evidence="3" id="KW-0732">Signal</keyword>
<dbReference type="PANTHER" id="PTHR30290">
    <property type="entry name" value="PERIPLASMIC BINDING COMPONENT OF ABC TRANSPORTER"/>
    <property type="match status" value="1"/>
</dbReference>
<sequence length="554" mass="63048">MNKLRKIWSVLSASERYAVSTAAAIFIFAFVLNNILMAWERSIDAPLAGGNYKEGIIGQPTFINPVISGTNDADRDLIRLIFSNVIDLSESANASENGRIWTVRLKENLFWHDGEPLTSDDIIFTINSIQDPDSNSPLFRTWQGVVAERVSSRELRLVTRTPYAFFENNLRELFIIPKHIFADVPPANFKLSDYNLKPLGSGPFQFVNFETRRDGFITHLALKRNEEYIGEMPLIENLILKFYSDEDRIINALNNRQIDGFGGIDPMNLNKIKIRHDLREISMPRYYAVFFNADSNPALNDKNVRLALRQATDKSVLVNNVLDGHGKVSHGPLLADMEGFGKDIYTETEFSIEKAAAILEAGGWLPDEEDEGVRARELKQGIVKLNFVMVVPQIDFLVKTAQILKDDWLKIGARLNVVMLDPRGIVSERIRARDYEMLMFGNILNSVPDLFSFWHSSEKYYPGLNLSLYDSRTADALLESIREDADPERRAGDLNALQSVIYNDAPAIFLYSPDYLYVSVPFLGGFDDSFITTPSHRFDRVEQWHTKSVRLLQF</sequence>
<keyword evidence="4" id="KW-0812">Transmembrane</keyword>
<keyword evidence="2" id="KW-0813">Transport</keyword>
<comment type="caution">
    <text evidence="6">The sequence shown here is derived from an EMBL/GenBank/DDBJ whole genome shotgun (WGS) entry which is preliminary data.</text>
</comment>
<name>A0A1F8DPT5_9BACT</name>
<dbReference type="Gene3D" id="3.40.190.10">
    <property type="entry name" value="Periplasmic binding protein-like II"/>
    <property type="match status" value="1"/>
</dbReference>